<name>X1CCS6_9ZZZZ</name>
<feature type="compositionally biased region" description="Basic and acidic residues" evidence="1">
    <location>
        <begin position="35"/>
        <end position="50"/>
    </location>
</feature>
<dbReference type="AlphaFoldDB" id="X1CCS6"/>
<gene>
    <name evidence="2" type="ORF">S01H4_29669</name>
</gene>
<sequence>MFHCSAAEGQKFQEEAIRISETIQNLGRNPLKDSISSKKEEKESKNTQKK</sequence>
<evidence type="ECO:0000313" key="2">
    <source>
        <dbReference type="EMBL" id="GAG82081.1"/>
    </source>
</evidence>
<evidence type="ECO:0000256" key="1">
    <source>
        <dbReference type="SAM" id="MobiDB-lite"/>
    </source>
</evidence>
<reference evidence="2" key="1">
    <citation type="journal article" date="2014" name="Front. Microbiol.">
        <title>High frequency of phylogenetically diverse reductive dehalogenase-homologous genes in deep subseafloor sedimentary metagenomes.</title>
        <authorList>
            <person name="Kawai M."/>
            <person name="Futagami T."/>
            <person name="Toyoda A."/>
            <person name="Takaki Y."/>
            <person name="Nishi S."/>
            <person name="Hori S."/>
            <person name="Arai W."/>
            <person name="Tsubouchi T."/>
            <person name="Morono Y."/>
            <person name="Uchiyama I."/>
            <person name="Ito T."/>
            <person name="Fujiyama A."/>
            <person name="Inagaki F."/>
            <person name="Takami H."/>
        </authorList>
    </citation>
    <scope>NUCLEOTIDE SEQUENCE</scope>
    <source>
        <strain evidence="2">Expedition CK06-06</strain>
    </source>
</reference>
<proteinExistence type="predicted"/>
<feature type="region of interest" description="Disordered" evidence="1">
    <location>
        <begin position="21"/>
        <end position="50"/>
    </location>
</feature>
<accession>X1CCS6</accession>
<protein>
    <submittedName>
        <fullName evidence="2">Uncharacterized protein</fullName>
    </submittedName>
</protein>
<organism evidence="2">
    <name type="scientific">marine sediment metagenome</name>
    <dbReference type="NCBI Taxonomy" id="412755"/>
    <lineage>
        <taxon>unclassified sequences</taxon>
        <taxon>metagenomes</taxon>
        <taxon>ecological metagenomes</taxon>
    </lineage>
</organism>
<dbReference type="EMBL" id="BART01015252">
    <property type="protein sequence ID" value="GAG82081.1"/>
    <property type="molecule type" value="Genomic_DNA"/>
</dbReference>
<comment type="caution">
    <text evidence="2">The sequence shown here is derived from an EMBL/GenBank/DDBJ whole genome shotgun (WGS) entry which is preliminary data.</text>
</comment>